<reference evidence="1 2" key="1">
    <citation type="journal article" date="2014" name="FEMS Microbiol. Lett.">
        <title>Genome sequencing analysis reveals virulence-related gene content of Ochrobactrum intermedium strain 229E, a urease-positive strain isolated from the human gastric niche.</title>
        <authorList>
            <person name="Kulkarni G.J."/>
            <person name="Shetty S."/>
            <person name="Dharne M.S."/>
            <person name="Shouche Y.S."/>
        </authorList>
    </citation>
    <scope>NUCLEOTIDE SEQUENCE [LARGE SCALE GENOMIC DNA]</scope>
    <source>
        <strain evidence="1 2">229E</strain>
    </source>
</reference>
<protein>
    <submittedName>
        <fullName evidence="1">Uncharacterized protein</fullName>
    </submittedName>
</protein>
<accession>U4VHT7</accession>
<dbReference type="AlphaFoldDB" id="U4VHT7"/>
<sequence length="57" mass="6609">MRSFYFTVRYRINVHASLAHERQNIDVGTCLLRKSDNIERGGKTINLPTNYISIIDP</sequence>
<name>U4VHT7_9HYPH</name>
<proteinExistence type="predicted"/>
<comment type="caution">
    <text evidence="1">The sequence shown here is derived from an EMBL/GenBank/DDBJ whole genome shotgun (WGS) entry which is preliminary data.</text>
</comment>
<evidence type="ECO:0000313" key="1">
    <source>
        <dbReference type="EMBL" id="ERM02442.1"/>
    </source>
</evidence>
<organism evidence="1 2">
    <name type="scientific">Brucella intermedia 229E</name>
    <dbReference type="NCBI Taxonomy" id="1337887"/>
    <lineage>
        <taxon>Bacteria</taxon>
        <taxon>Pseudomonadati</taxon>
        <taxon>Pseudomonadota</taxon>
        <taxon>Alphaproteobacteria</taxon>
        <taxon>Hyphomicrobiales</taxon>
        <taxon>Brucellaceae</taxon>
        <taxon>Brucella/Ochrobactrum group</taxon>
        <taxon>Brucella</taxon>
    </lineage>
</organism>
<dbReference type="Proteomes" id="UP000016842">
    <property type="component" value="Unassembled WGS sequence"/>
</dbReference>
<dbReference type="EMBL" id="ASXJ01000087">
    <property type="protein sequence ID" value="ERM02442.1"/>
    <property type="molecule type" value="Genomic_DNA"/>
</dbReference>
<gene>
    <name evidence="1" type="ORF">Q644_02100</name>
</gene>
<evidence type="ECO:0000313" key="2">
    <source>
        <dbReference type="Proteomes" id="UP000016842"/>
    </source>
</evidence>